<feature type="compositionally biased region" description="Low complexity" evidence="9">
    <location>
        <begin position="803"/>
        <end position="822"/>
    </location>
</feature>
<feature type="transmembrane region" description="Helical" evidence="10">
    <location>
        <begin position="213"/>
        <end position="234"/>
    </location>
</feature>
<dbReference type="HOGENOM" id="CLU_013394_1_0_1"/>
<keyword evidence="4 10" id="KW-1133">Transmembrane helix</keyword>
<feature type="compositionally biased region" description="Basic and acidic residues" evidence="9">
    <location>
        <begin position="38"/>
        <end position="47"/>
    </location>
</feature>
<feature type="region of interest" description="Disordered" evidence="9">
    <location>
        <begin position="409"/>
        <end position="437"/>
    </location>
</feature>
<keyword evidence="7 8" id="KW-0407">Ion channel</keyword>
<dbReference type="AlphaFoldDB" id="A0A0D2AFQ2"/>
<feature type="domain" description="Potassium channel" evidence="11">
    <location>
        <begin position="535"/>
        <end position="607"/>
    </location>
</feature>
<evidence type="ECO:0000313" key="12">
    <source>
        <dbReference type="EMBL" id="KIV97738.1"/>
    </source>
</evidence>
<keyword evidence="13" id="KW-1185">Reference proteome</keyword>
<evidence type="ECO:0000256" key="9">
    <source>
        <dbReference type="SAM" id="MobiDB-lite"/>
    </source>
</evidence>
<evidence type="ECO:0000256" key="2">
    <source>
        <dbReference type="ARBA" id="ARBA00022448"/>
    </source>
</evidence>
<dbReference type="GeneID" id="27319293"/>
<dbReference type="PANTHER" id="PTHR11003:SF342">
    <property type="entry name" value="OUTWARD-RECTIFIER POTASSIUM CHANNEL TOK1"/>
    <property type="match status" value="1"/>
</dbReference>
<feature type="compositionally biased region" description="Basic and acidic residues" evidence="9">
    <location>
        <begin position="1"/>
        <end position="12"/>
    </location>
</feature>
<dbReference type="OMA" id="WAIRRTA"/>
<dbReference type="GO" id="GO:0030322">
    <property type="term" value="P:stabilization of membrane potential"/>
    <property type="evidence" value="ECO:0007669"/>
    <property type="project" value="TreeGrafter"/>
</dbReference>
<evidence type="ECO:0000256" key="4">
    <source>
        <dbReference type="ARBA" id="ARBA00022989"/>
    </source>
</evidence>
<feature type="transmembrane region" description="Helical" evidence="10">
    <location>
        <begin position="88"/>
        <end position="116"/>
    </location>
</feature>
<sequence>MSYNHAEQKELDDPIEPSISDSTSSDVSADEKEEEEEQWRPDEERDSLPSLPAINTSKHSRPSKRSNPYQQRGILKLRPTEDDLPTSWWFASTAIPLIAATFAPMANLISIAALVVPWRNNVVDFDDPALYQSTSVGFPDPKWCIDLNIASLVCGFVGNLFLLFNFTKRIRYIVALPATIIFFFLASGILTAITATMNVYVPPNADQVYSQGFWNAILAAALYMFNSLILLVNMAGYFLGHYPQHFTLSDEQRNLILQTMLFFIWLGGGAGVFSSIQESWGYPDALYFCDVTILTIGFGDYTPTDDVGRGLVFPYSVGGTIILGLMVSSIHRFARELSTVNVLRKHVETRRVNTLSRVVSVDDMVSEQRHMLEDEYAHGLRPTISSPIPNPQIQRDLDAAAQRNGLHLQTNNKALPKQDPATGDQSHPARRIEFNNTPRATLKEQASVDQSEPHPSQFLVSALRRRPIRRTFKIITKAGVKGAKGLKRATSRSQKVIIMREEKDRFDAMRKIQLNAKTWKKWYALMVSICAFGILWCIGAVVFWQAEQSTQNMTYFEALYFCYVSLLTIGYGDLAPKSNAGKPFFVVWSLIAVPTMTILVSDMGETVISSFKRSTFKVGDFTILPKAGLWHDFLRSHSMIWNWIVSRAEKRNRAKRQLPVGPSEDAGLPDLTIEDLADDNPSEAEMTKRLAWAIRRTADDLQHAPGKRYTYEQWCDFTRLIRFSRVGLEACDEAEDGVVDWDWLEETSPMLSGQTESEWILDRLCESLLRLLKKNMLGLAGTPLMGNTPTSSSVNFRSPMSDGAGTSPSASSFSFSRRPTFFENQTWDSESGLNTGTRRKRRTSTGTAGTTGAAHGQGQSRGHRDNATDPNNTSFLSPPPSLTTQRRRRASGADALLTFFTGDRGGSHAYATEAPQWSRKAQERAKERRRNSLTNRRRGPFSGLAPPSATSAGSSGGLGGGRGGAGARTMRMRQSDRKSKSKSSDGQRDQAKDKNKVLAGQDD</sequence>
<dbReference type="GO" id="GO:0022841">
    <property type="term" value="F:potassium ion leak channel activity"/>
    <property type="evidence" value="ECO:0007669"/>
    <property type="project" value="TreeGrafter"/>
</dbReference>
<comment type="similarity">
    <text evidence="8">Belongs to the two pore domain potassium channel (TC 1.A.1.8) family.</text>
</comment>
<evidence type="ECO:0000256" key="10">
    <source>
        <dbReference type="SAM" id="Phobius"/>
    </source>
</evidence>
<dbReference type="Gene3D" id="1.10.287.70">
    <property type="match status" value="2"/>
</dbReference>
<dbReference type="Proteomes" id="UP000054302">
    <property type="component" value="Unassembled WGS sequence"/>
</dbReference>
<dbReference type="GO" id="GO:0015271">
    <property type="term" value="F:outward rectifier potassium channel activity"/>
    <property type="evidence" value="ECO:0007669"/>
    <property type="project" value="TreeGrafter"/>
</dbReference>
<feature type="domain" description="Potassium channel" evidence="11">
    <location>
        <begin position="262"/>
        <end position="334"/>
    </location>
</feature>
<feature type="compositionally biased region" description="Basic and acidic residues" evidence="9">
    <location>
        <begin position="973"/>
        <end position="996"/>
    </location>
</feature>
<feature type="transmembrane region" description="Helical" evidence="10">
    <location>
        <begin position="522"/>
        <end position="546"/>
    </location>
</feature>
<keyword evidence="5 8" id="KW-0406">Ion transport</keyword>
<keyword evidence="6 10" id="KW-0472">Membrane</keyword>
<keyword evidence="3 8" id="KW-0812">Transmembrane</keyword>
<feature type="region of interest" description="Disordered" evidence="9">
    <location>
        <begin position="1"/>
        <end position="71"/>
    </location>
</feature>
<evidence type="ECO:0000256" key="1">
    <source>
        <dbReference type="ARBA" id="ARBA00004141"/>
    </source>
</evidence>
<evidence type="ECO:0000256" key="3">
    <source>
        <dbReference type="ARBA" id="ARBA00022692"/>
    </source>
</evidence>
<dbReference type="VEuPathDB" id="FungiDB:PV10_01448"/>
<dbReference type="Pfam" id="PF07885">
    <property type="entry name" value="Ion_trans_2"/>
    <property type="match status" value="2"/>
</dbReference>
<dbReference type="PANTHER" id="PTHR11003">
    <property type="entry name" value="POTASSIUM CHANNEL, SUBFAMILY K"/>
    <property type="match status" value="1"/>
</dbReference>
<feature type="transmembrane region" description="Helical" evidence="10">
    <location>
        <begin position="552"/>
        <end position="572"/>
    </location>
</feature>
<dbReference type="GO" id="GO:0005886">
    <property type="term" value="C:plasma membrane"/>
    <property type="evidence" value="ECO:0007669"/>
    <property type="project" value="TreeGrafter"/>
</dbReference>
<feature type="transmembrane region" description="Helical" evidence="10">
    <location>
        <begin position="147"/>
        <end position="166"/>
    </location>
</feature>
<feature type="compositionally biased region" description="Polar residues" evidence="9">
    <location>
        <begin position="823"/>
        <end position="834"/>
    </location>
</feature>
<organism evidence="12 13">
    <name type="scientific">Exophiala mesophila</name>
    <name type="common">Black yeast-like fungus</name>
    <dbReference type="NCBI Taxonomy" id="212818"/>
    <lineage>
        <taxon>Eukaryota</taxon>
        <taxon>Fungi</taxon>
        <taxon>Dikarya</taxon>
        <taxon>Ascomycota</taxon>
        <taxon>Pezizomycotina</taxon>
        <taxon>Eurotiomycetes</taxon>
        <taxon>Chaetothyriomycetidae</taxon>
        <taxon>Chaetothyriales</taxon>
        <taxon>Herpotrichiellaceae</taxon>
        <taxon>Exophiala</taxon>
    </lineage>
</organism>
<gene>
    <name evidence="12" type="ORF">PV10_01448</name>
</gene>
<feature type="compositionally biased region" description="Gly residues" evidence="9">
    <location>
        <begin position="954"/>
        <end position="966"/>
    </location>
</feature>
<evidence type="ECO:0000259" key="11">
    <source>
        <dbReference type="Pfam" id="PF07885"/>
    </source>
</evidence>
<feature type="compositionally biased region" description="Low complexity" evidence="9">
    <location>
        <begin position="16"/>
        <end position="27"/>
    </location>
</feature>
<evidence type="ECO:0000256" key="8">
    <source>
        <dbReference type="RuleBase" id="RU003857"/>
    </source>
</evidence>
<reference evidence="12 13" key="1">
    <citation type="submission" date="2015-01" db="EMBL/GenBank/DDBJ databases">
        <title>The Genome Sequence of Exophiala mesophila CBS40295.</title>
        <authorList>
            <consortium name="The Broad Institute Genomics Platform"/>
            <person name="Cuomo C."/>
            <person name="de Hoog S."/>
            <person name="Gorbushina A."/>
            <person name="Stielow B."/>
            <person name="Teixiera M."/>
            <person name="Abouelleil A."/>
            <person name="Chapman S.B."/>
            <person name="Priest M."/>
            <person name="Young S.K."/>
            <person name="Wortman J."/>
            <person name="Nusbaum C."/>
            <person name="Birren B."/>
        </authorList>
    </citation>
    <scope>NUCLEOTIDE SEQUENCE [LARGE SCALE GENOMIC DNA]</scope>
    <source>
        <strain evidence="12 13">CBS 40295</strain>
    </source>
</reference>
<dbReference type="RefSeq" id="XP_016229312.1">
    <property type="nucleotide sequence ID" value="XM_016365663.1"/>
</dbReference>
<dbReference type="SUPFAM" id="SSF81324">
    <property type="entry name" value="Voltage-gated potassium channels"/>
    <property type="match status" value="2"/>
</dbReference>
<proteinExistence type="inferred from homology"/>
<feature type="transmembrane region" description="Helical" evidence="10">
    <location>
        <begin position="312"/>
        <end position="334"/>
    </location>
</feature>
<feature type="compositionally biased region" description="Low complexity" evidence="9">
    <location>
        <begin position="844"/>
        <end position="854"/>
    </location>
</feature>
<dbReference type="EMBL" id="KN847520">
    <property type="protein sequence ID" value="KIV97738.1"/>
    <property type="molecule type" value="Genomic_DNA"/>
</dbReference>
<feature type="compositionally biased region" description="Basic residues" evidence="9">
    <location>
        <begin position="927"/>
        <end position="939"/>
    </location>
</feature>
<dbReference type="FunFam" id="1.10.287.70:FF:000182">
    <property type="entry name" value="Outward-rectifier potassium channel TOK1"/>
    <property type="match status" value="1"/>
</dbReference>
<protein>
    <recommendedName>
        <fullName evidence="11">Potassium channel domain-containing protein</fullName>
    </recommendedName>
</protein>
<feature type="region of interest" description="Disordered" evidence="9">
    <location>
        <begin position="780"/>
        <end position="1003"/>
    </location>
</feature>
<evidence type="ECO:0000313" key="13">
    <source>
        <dbReference type="Proteomes" id="UP000054302"/>
    </source>
</evidence>
<evidence type="ECO:0000256" key="5">
    <source>
        <dbReference type="ARBA" id="ARBA00023065"/>
    </source>
</evidence>
<dbReference type="InterPro" id="IPR003280">
    <property type="entry name" value="2pore_dom_K_chnl"/>
</dbReference>
<dbReference type="OrthoDB" id="297496at2759"/>
<feature type="compositionally biased region" description="Polar residues" evidence="9">
    <location>
        <begin position="785"/>
        <end position="798"/>
    </location>
</feature>
<evidence type="ECO:0000256" key="6">
    <source>
        <dbReference type="ARBA" id="ARBA00023136"/>
    </source>
</evidence>
<accession>A0A0D2AFQ2</accession>
<comment type="subcellular location">
    <subcellularLocation>
        <location evidence="1">Membrane</location>
        <topology evidence="1">Multi-pass membrane protein</topology>
    </subcellularLocation>
</comment>
<feature type="transmembrane region" description="Helical" evidence="10">
    <location>
        <begin position="584"/>
        <end position="604"/>
    </location>
</feature>
<dbReference type="PRINTS" id="PR01333">
    <property type="entry name" value="2POREKCHANEL"/>
</dbReference>
<feature type="transmembrane region" description="Helical" evidence="10">
    <location>
        <begin position="173"/>
        <end position="193"/>
    </location>
</feature>
<feature type="compositionally biased region" description="Low complexity" evidence="9">
    <location>
        <begin position="942"/>
        <end position="953"/>
    </location>
</feature>
<feature type="transmembrane region" description="Helical" evidence="10">
    <location>
        <begin position="255"/>
        <end position="276"/>
    </location>
</feature>
<name>A0A0D2AFQ2_EXOME</name>
<dbReference type="STRING" id="212818.A0A0D2AFQ2"/>
<evidence type="ECO:0000256" key="7">
    <source>
        <dbReference type="ARBA" id="ARBA00023303"/>
    </source>
</evidence>
<keyword evidence="2 8" id="KW-0813">Transport</keyword>
<dbReference type="InterPro" id="IPR013099">
    <property type="entry name" value="K_chnl_dom"/>
</dbReference>